<dbReference type="InterPro" id="IPR003660">
    <property type="entry name" value="HAMP_dom"/>
</dbReference>
<dbReference type="EC" id="2.7.13.3" evidence="3"/>
<dbReference type="Gene3D" id="1.10.287.130">
    <property type="match status" value="1"/>
</dbReference>
<keyword evidence="5" id="KW-0808">Transferase</keyword>
<dbReference type="InterPro" id="IPR003661">
    <property type="entry name" value="HisK_dim/P_dom"/>
</dbReference>
<name>A0A4P9UP12_METBY</name>
<proteinExistence type="predicted"/>
<dbReference type="InterPro" id="IPR005467">
    <property type="entry name" value="His_kinase_dom"/>
</dbReference>
<keyword evidence="10 11" id="KW-0472">Membrane</keyword>
<dbReference type="Proteomes" id="UP000305881">
    <property type="component" value="Chromosome"/>
</dbReference>
<evidence type="ECO:0000256" key="10">
    <source>
        <dbReference type="ARBA" id="ARBA00023136"/>
    </source>
</evidence>
<dbReference type="Gene3D" id="6.10.340.10">
    <property type="match status" value="1"/>
</dbReference>
<evidence type="ECO:0000256" key="9">
    <source>
        <dbReference type="ARBA" id="ARBA00023012"/>
    </source>
</evidence>
<gene>
    <name evidence="14" type="ORF">EQU24_13475</name>
</gene>
<evidence type="ECO:0000256" key="6">
    <source>
        <dbReference type="ARBA" id="ARBA00022692"/>
    </source>
</evidence>
<dbReference type="GO" id="GO:0005886">
    <property type="term" value="C:plasma membrane"/>
    <property type="evidence" value="ECO:0007669"/>
    <property type="project" value="TreeGrafter"/>
</dbReference>
<feature type="transmembrane region" description="Helical" evidence="11">
    <location>
        <begin position="12"/>
        <end position="31"/>
    </location>
</feature>
<comment type="catalytic activity">
    <reaction evidence="1">
        <text>ATP + protein L-histidine = ADP + protein N-phospho-L-histidine.</text>
        <dbReference type="EC" id="2.7.13.3"/>
    </reaction>
</comment>
<evidence type="ECO:0000256" key="7">
    <source>
        <dbReference type="ARBA" id="ARBA00022777"/>
    </source>
</evidence>
<evidence type="ECO:0000313" key="15">
    <source>
        <dbReference type="Proteomes" id="UP000305881"/>
    </source>
</evidence>
<keyword evidence="8 11" id="KW-1133">Transmembrane helix</keyword>
<dbReference type="SUPFAM" id="SSF55874">
    <property type="entry name" value="ATPase domain of HSP90 chaperone/DNA topoisomerase II/histidine kinase"/>
    <property type="match status" value="1"/>
</dbReference>
<dbReference type="SMART" id="SM00388">
    <property type="entry name" value="HisKA"/>
    <property type="match status" value="1"/>
</dbReference>
<dbReference type="InterPro" id="IPR036097">
    <property type="entry name" value="HisK_dim/P_sf"/>
</dbReference>
<dbReference type="PROSITE" id="PS50885">
    <property type="entry name" value="HAMP"/>
    <property type="match status" value="1"/>
</dbReference>
<dbReference type="EMBL" id="CP035467">
    <property type="protein sequence ID" value="QCW83132.1"/>
    <property type="molecule type" value="Genomic_DNA"/>
</dbReference>
<evidence type="ECO:0000256" key="1">
    <source>
        <dbReference type="ARBA" id="ARBA00000085"/>
    </source>
</evidence>
<evidence type="ECO:0000256" key="4">
    <source>
        <dbReference type="ARBA" id="ARBA00022553"/>
    </source>
</evidence>
<dbReference type="InterPro" id="IPR004358">
    <property type="entry name" value="Sig_transdc_His_kin-like_C"/>
</dbReference>
<dbReference type="Gene3D" id="3.30.565.10">
    <property type="entry name" value="Histidine kinase-like ATPase, C-terminal domain"/>
    <property type="match status" value="1"/>
</dbReference>
<keyword evidence="6 11" id="KW-0812">Transmembrane</keyword>
<evidence type="ECO:0000256" key="8">
    <source>
        <dbReference type="ARBA" id="ARBA00022989"/>
    </source>
</evidence>
<evidence type="ECO:0000259" key="12">
    <source>
        <dbReference type="PROSITE" id="PS50109"/>
    </source>
</evidence>
<dbReference type="CDD" id="cd00075">
    <property type="entry name" value="HATPase"/>
    <property type="match status" value="1"/>
</dbReference>
<accession>A0A4P9UP12</accession>
<dbReference type="Pfam" id="PF02518">
    <property type="entry name" value="HATPase_c"/>
    <property type="match status" value="1"/>
</dbReference>
<dbReference type="Pfam" id="PF00512">
    <property type="entry name" value="HisKA"/>
    <property type="match status" value="1"/>
</dbReference>
<dbReference type="InterPro" id="IPR003594">
    <property type="entry name" value="HATPase_dom"/>
</dbReference>
<comment type="subcellular location">
    <subcellularLocation>
        <location evidence="2">Membrane</location>
    </subcellularLocation>
</comment>
<keyword evidence="9" id="KW-0902">Two-component regulatory system</keyword>
<dbReference type="SMART" id="SM00304">
    <property type="entry name" value="HAMP"/>
    <property type="match status" value="1"/>
</dbReference>
<evidence type="ECO:0000259" key="13">
    <source>
        <dbReference type="PROSITE" id="PS50885"/>
    </source>
</evidence>
<dbReference type="AlphaFoldDB" id="A0A4P9UP12"/>
<evidence type="ECO:0000256" key="2">
    <source>
        <dbReference type="ARBA" id="ARBA00004370"/>
    </source>
</evidence>
<dbReference type="InterPro" id="IPR050428">
    <property type="entry name" value="TCS_sensor_his_kinase"/>
</dbReference>
<dbReference type="GO" id="GO:0000155">
    <property type="term" value="F:phosphorelay sensor kinase activity"/>
    <property type="evidence" value="ECO:0007669"/>
    <property type="project" value="InterPro"/>
</dbReference>
<feature type="domain" description="HAMP" evidence="13">
    <location>
        <begin position="188"/>
        <end position="241"/>
    </location>
</feature>
<dbReference type="PROSITE" id="PS50109">
    <property type="entry name" value="HIS_KIN"/>
    <property type="match status" value="1"/>
</dbReference>
<reference evidence="15" key="1">
    <citation type="journal article" date="2019" name="J. Bacteriol.">
        <title>A Mutagenic Screen Identifies a TonB-Dependent Receptor Required for the Lanthanide Metal Switch in the Type I Methanotroph 'Methylotuvimicrobium buryatense' 5GB1C.</title>
        <authorList>
            <person name="Groom J.D."/>
            <person name="Ford S.M."/>
            <person name="Pesesky M.W."/>
            <person name="Lidstrom M.E."/>
        </authorList>
    </citation>
    <scope>NUCLEOTIDE SEQUENCE [LARGE SCALE GENOMIC DNA]</scope>
    <source>
        <strain evidence="15">5GB1C</strain>
    </source>
</reference>
<feature type="domain" description="Histidine kinase" evidence="12">
    <location>
        <begin position="249"/>
        <end position="465"/>
    </location>
</feature>
<dbReference type="InterPro" id="IPR036890">
    <property type="entry name" value="HATPase_C_sf"/>
</dbReference>
<dbReference type="SUPFAM" id="SSF158472">
    <property type="entry name" value="HAMP domain-like"/>
    <property type="match status" value="1"/>
</dbReference>
<dbReference type="RefSeq" id="WP_017838999.1">
    <property type="nucleotide sequence ID" value="NZ_CP035467.1"/>
</dbReference>
<dbReference type="CDD" id="cd00082">
    <property type="entry name" value="HisKA"/>
    <property type="match status" value="1"/>
</dbReference>
<dbReference type="STRING" id="675511.GCA_000341735_00352"/>
<dbReference type="SUPFAM" id="SSF47384">
    <property type="entry name" value="Homodimeric domain of signal transducing histidine kinase"/>
    <property type="match status" value="1"/>
</dbReference>
<dbReference type="SMART" id="SM00387">
    <property type="entry name" value="HATPase_c"/>
    <property type="match status" value="1"/>
</dbReference>
<evidence type="ECO:0000256" key="11">
    <source>
        <dbReference type="SAM" id="Phobius"/>
    </source>
</evidence>
<sequence>MLKFRTRLILSHLAVIVVILTSVGFAAYWMLSRAVYNQLDAALLVVAETEAAVLSSSPYRAIKLNDTLSGSDRLSFARIDRLIQVVDSEGKVLAQSANLGNTQLPVPANLSAMFANSETVFETLFSFGDEPVRMVSMPIDRLDTPVIVQVAGSLDDVHNVLNVASLLFVMMTLGLLTAVAGVGLSLTRKAFQAIENIVQRAQHINEANLNERLPHPGSRDEIGNLVDTLNEMLDRIERSFEVQRRFTADASHELRSPLSRLRTELEISLRRSRDPSEYHETLQSCMDEVERLTLIVEELLVLARMDAGLERGSTETVSLNAIVEATVKRMQSMAGKRDVQIIAEPMPQVVTNMAYGSVDLILTNLLDNAVKFSPPGGRVSVRLAVTENKAALSVCDNGPGIDQDEQQRIFERFYRGSVASTRHVAGAGLGLALSQAIACGHGGYIEMTNNDEGGSVFIFKFPLVR</sequence>
<dbReference type="FunFam" id="1.10.287.130:FF:000001">
    <property type="entry name" value="Two-component sensor histidine kinase"/>
    <property type="match status" value="1"/>
</dbReference>
<dbReference type="PANTHER" id="PTHR45436">
    <property type="entry name" value="SENSOR HISTIDINE KINASE YKOH"/>
    <property type="match status" value="1"/>
</dbReference>
<organism evidence="14 15">
    <name type="scientific">Methylotuvimicrobium buryatense</name>
    <name type="common">Methylomicrobium buryatense</name>
    <dbReference type="NCBI Taxonomy" id="95641"/>
    <lineage>
        <taxon>Bacteria</taxon>
        <taxon>Pseudomonadati</taxon>
        <taxon>Pseudomonadota</taxon>
        <taxon>Gammaproteobacteria</taxon>
        <taxon>Methylococcales</taxon>
        <taxon>Methylococcaceae</taxon>
        <taxon>Methylotuvimicrobium</taxon>
    </lineage>
</organism>
<keyword evidence="4" id="KW-0597">Phosphoprotein</keyword>
<dbReference type="CDD" id="cd06225">
    <property type="entry name" value="HAMP"/>
    <property type="match status" value="1"/>
</dbReference>
<feature type="transmembrane region" description="Helical" evidence="11">
    <location>
        <begin position="163"/>
        <end position="186"/>
    </location>
</feature>
<evidence type="ECO:0000256" key="5">
    <source>
        <dbReference type="ARBA" id="ARBA00022679"/>
    </source>
</evidence>
<evidence type="ECO:0000313" key="14">
    <source>
        <dbReference type="EMBL" id="QCW83132.1"/>
    </source>
</evidence>
<keyword evidence="7" id="KW-0418">Kinase</keyword>
<keyword evidence="15" id="KW-1185">Reference proteome</keyword>
<dbReference type="FunFam" id="3.30.565.10:FF:000006">
    <property type="entry name" value="Sensor histidine kinase WalK"/>
    <property type="match status" value="1"/>
</dbReference>
<dbReference type="PANTHER" id="PTHR45436:SF5">
    <property type="entry name" value="SENSOR HISTIDINE KINASE TRCS"/>
    <property type="match status" value="1"/>
</dbReference>
<evidence type="ECO:0000256" key="3">
    <source>
        <dbReference type="ARBA" id="ARBA00012438"/>
    </source>
</evidence>
<protein>
    <recommendedName>
        <fullName evidence="3">histidine kinase</fullName>
        <ecNumber evidence="3">2.7.13.3</ecNumber>
    </recommendedName>
</protein>
<dbReference type="OrthoDB" id="9809766at2"/>
<dbReference type="PRINTS" id="PR00344">
    <property type="entry name" value="BCTRLSENSOR"/>
</dbReference>
<dbReference type="Pfam" id="PF00672">
    <property type="entry name" value="HAMP"/>
    <property type="match status" value="1"/>
</dbReference>
<dbReference type="KEGG" id="mbur:EQU24_13475"/>